<name>A0A380BRY8_9GAMM</name>
<organism evidence="1 3">
    <name type="scientific">Shewanella morhuae</name>
    <dbReference type="NCBI Taxonomy" id="365591"/>
    <lineage>
        <taxon>Bacteria</taxon>
        <taxon>Pseudomonadati</taxon>
        <taxon>Pseudomonadota</taxon>
        <taxon>Gammaproteobacteria</taxon>
        <taxon>Alteromonadales</taxon>
        <taxon>Shewanellaceae</taxon>
        <taxon>Shewanella</taxon>
    </lineage>
</organism>
<dbReference type="Proteomes" id="UP000255061">
    <property type="component" value="Unassembled WGS sequence"/>
</dbReference>
<protein>
    <submittedName>
        <fullName evidence="1">Uncharacterized protein</fullName>
    </submittedName>
</protein>
<accession>A0A380BRY8</accession>
<evidence type="ECO:0000313" key="2">
    <source>
        <dbReference type="EMBL" id="SUJ07218.1"/>
    </source>
</evidence>
<dbReference type="EMBL" id="UGYV01000002">
    <property type="protein sequence ID" value="SUJ05490.1"/>
    <property type="molecule type" value="Genomic_DNA"/>
</dbReference>
<dbReference type="RefSeq" id="WP_181879254.1">
    <property type="nucleotide sequence ID" value="NZ_UGYV01000002.1"/>
</dbReference>
<dbReference type="AlphaFoldDB" id="A0A380BRY8"/>
<sequence>MKLILLGLGVVAGIYISWTFPDAAVQIFNGFLELVNWLSAAMTSMLRGGQ</sequence>
<dbReference type="EMBL" id="UGYV01000004">
    <property type="protein sequence ID" value="SUJ07218.1"/>
    <property type="molecule type" value="Genomic_DNA"/>
</dbReference>
<evidence type="ECO:0000313" key="3">
    <source>
        <dbReference type="Proteomes" id="UP000255061"/>
    </source>
</evidence>
<evidence type="ECO:0000313" key="1">
    <source>
        <dbReference type="EMBL" id="SUJ05490.1"/>
    </source>
</evidence>
<reference evidence="1 3" key="1">
    <citation type="submission" date="2018-06" db="EMBL/GenBank/DDBJ databases">
        <authorList>
            <consortium name="Pathogen Informatics"/>
            <person name="Doyle S."/>
        </authorList>
    </citation>
    <scope>NUCLEOTIDE SEQUENCE [LARGE SCALE GENOMIC DNA]</scope>
    <source>
        <strain evidence="1 3">NCTC10736</strain>
    </source>
</reference>
<gene>
    <name evidence="1" type="ORF">NCTC10736_03821</name>
    <name evidence="2" type="ORF">NCTC10736_03871</name>
</gene>
<proteinExistence type="predicted"/>